<accession>A0A7J6LHT2</accession>
<gene>
    <name evidence="1" type="ORF">FOL47_007993</name>
</gene>
<keyword evidence="2" id="KW-1185">Reference proteome</keyword>
<evidence type="ECO:0000313" key="1">
    <source>
        <dbReference type="EMBL" id="KAF4658411.1"/>
    </source>
</evidence>
<dbReference type="EMBL" id="JAAPAO010000495">
    <property type="protein sequence ID" value="KAF4658411.1"/>
    <property type="molecule type" value="Genomic_DNA"/>
</dbReference>
<organism evidence="1 2">
    <name type="scientific">Perkinsus chesapeaki</name>
    <name type="common">Clam parasite</name>
    <name type="synonym">Perkinsus andrewsi</name>
    <dbReference type="NCBI Taxonomy" id="330153"/>
    <lineage>
        <taxon>Eukaryota</taxon>
        <taxon>Sar</taxon>
        <taxon>Alveolata</taxon>
        <taxon>Perkinsozoa</taxon>
        <taxon>Perkinsea</taxon>
        <taxon>Perkinsida</taxon>
        <taxon>Perkinsidae</taxon>
        <taxon>Perkinsus</taxon>
    </lineage>
</organism>
<evidence type="ECO:0000313" key="2">
    <source>
        <dbReference type="Proteomes" id="UP000591131"/>
    </source>
</evidence>
<proteinExistence type="predicted"/>
<name>A0A7J6LHT2_PERCH</name>
<dbReference type="Proteomes" id="UP000591131">
    <property type="component" value="Unassembled WGS sequence"/>
</dbReference>
<reference evidence="1 2" key="1">
    <citation type="submission" date="2020-04" db="EMBL/GenBank/DDBJ databases">
        <title>Perkinsus chesapeaki whole genome sequence.</title>
        <authorList>
            <person name="Bogema D.R."/>
        </authorList>
    </citation>
    <scope>NUCLEOTIDE SEQUENCE [LARGE SCALE GENOMIC DNA]</scope>
    <source>
        <strain evidence="1">ATCC PRA-425</strain>
    </source>
</reference>
<comment type="caution">
    <text evidence="1">The sequence shown here is derived from an EMBL/GenBank/DDBJ whole genome shotgun (WGS) entry which is preliminary data.</text>
</comment>
<dbReference type="AlphaFoldDB" id="A0A7J6LHT2"/>
<protein>
    <submittedName>
        <fullName evidence="1">Uncharacterized protein</fullName>
    </submittedName>
</protein>
<sequence length="122" mass="13791">MDPSTENHQYPAGQFRGAAGFLAAGRALSSRADSAAALPDAETSLLVREREKGRSSERAGNTLPEPWEYYRDEWPRKRLVEKIFPRFVPARVEQEYNVYKHDHGAFLDSLRTAIMVGVERGI</sequence>